<evidence type="ECO:0000313" key="1">
    <source>
        <dbReference type="EMBL" id="CCO08086.1"/>
    </source>
</evidence>
<dbReference type="PANTHER" id="PTHR43235:SF1">
    <property type="entry name" value="GLUTAMINE AMIDOTRANSFERASE PB2B2.05-RELATED"/>
    <property type="match status" value="1"/>
</dbReference>
<accession>K8EHG6</accession>
<dbReference type="SUPFAM" id="SSF52317">
    <property type="entry name" value="Class I glutamine amidotransferase-like"/>
    <property type="match status" value="1"/>
</dbReference>
<dbReference type="GO" id="GO:0006598">
    <property type="term" value="P:polyamine catabolic process"/>
    <property type="evidence" value="ECO:0007669"/>
    <property type="project" value="TreeGrafter"/>
</dbReference>
<reference evidence="1 2" key="1">
    <citation type="journal article" date="2013" name="Genome Announc.">
        <title>Genome Sequence of the Sulfate-Reducing Bacterium Desulfotomaculum hydrothermale Lam5(T).</title>
        <authorList>
            <person name="Amin O."/>
            <person name="Fardeau M.L."/>
            <person name="Valette O."/>
            <person name="Hirschler-Rea A."/>
            <person name="Barbe V."/>
            <person name="Medigue C."/>
            <person name="Vacherie B."/>
            <person name="Ollivier B."/>
            <person name="Bertin P.N."/>
            <person name="Dolla A."/>
        </authorList>
    </citation>
    <scope>NUCLEOTIDE SEQUENCE [LARGE SCALE GENOMIC DNA]</scope>
    <source>
        <strain evidence="2">Lam5 / DSM 18033</strain>
    </source>
</reference>
<dbReference type="PROSITE" id="PS51273">
    <property type="entry name" value="GATASE_TYPE_1"/>
    <property type="match status" value="1"/>
</dbReference>
<dbReference type="eggNOG" id="COG2071">
    <property type="taxonomic scope" value="Bacteria"/>
</dbReference>
<dbReference type="Pfam" id="PF07722">
    <property type="entry name" value="Peptidase_C26"/>
    <property type="match status" value="1"/>
</dbReference>
<dbReference type="InterPro" id="IPR044668">
    <property type="entry name" value="PuuD-like"/>
</dbReference>
<organism evidence="1 2">
    <name type="scientific">Desulforamulus hydrothermalis Lam5 = DSM 18033</name>
    <dbReference type="NCBI Taxonomy" id="1121428"/>
    <lineage>
        <taxon>Bacteria</taxon>
        <taxon>Bacillati</taxon>
        <taxon>Bacillota</taxon>
        <taxon>Clostridia</taxon>
        <taxon>Eubacteriales</taxon>
        <taxon>Peptococcaceae</taxon>
        <taxon>Desulforamulus</taxon>
    </lineage>
</organism>
<dbReference type="PANTHER" id="PTHR43235">
    <property type="entry name" value="GLUTAMINE AMIDOTRANSFERASE PB2B2.05-RELATED"/>
    <property type="match status" value="1"/>
</dbReference>
<dbReference type="FunFam" id="3.40.50.880:FF:000030">
    <property type="entry name" value="Gamma-glutamyl-gamma-aminobutyrate hydrolase PuuD"/>
    <property type="match status" value="1"/>
</dbReference>
<dbReference type="EMBL" id="CAOS01000008">
    <property type="protein sequence ID" value="CCO08086.1"/>
    <property type="molecule type" value="Genomic_DNA"/>
</dbReference>
<dbReference type="RefSeq" id="WP_008411295.1">
    <property type="nucleotide sequence ID" value="NZ_CAOS01000008.1"/>
</dbReference>
<name>K8EHG6_9FIRM</name>
<dbReference type="Gene3D" id="3.40.50.880">
    <property type="match status" value="1"/>
</dbReference>
<dbReference type="InterPro" id="IPR011697">
    <property type="entry name" value="Peptidase_C26"/>
</dbReference>
<comment type="caution">
    <text evidence="1">The sequence shown here is derived from an EMBL/GenBank/DDBJ whole genome shotgun (WGS) entry which is preliminary data.</text>
</comment>
<evidence type="ECO:0000313" key="2">
    <source>
        <dbReference type="Proteomes" id="UP000009315"/>
    </source>
</evidence>
<proteinExistence type="predicted"/>
<protein>
    <submittedName>
        <fullName evidence="1">Peptidase C26</fullName>
    </submittedName>
</protein>
<dbReference type="STRING" id="1121428.DESHY_160210"/>
<dbReference type="InterPro" id="IPR029062">
    <property type="entry name" value="Class_I_gatase-like"/>
</dbReference>
<dbReference type="OrthoDB" id="9813383at2"/>
<sequence>MRPVIGITSSYDRESGRTFLSRYYVEAVQAAGGLPLVLPCILAEEQAEEIVAAVDGLLLSGGVDVDPLLFGEQPHPLMGDICPDRDRFELALTRLALARDLPVLAICRGIQLLNVAAGGTLWQDISLAVQQPLKHDQQAPRRYGTHTIQIQAGSRLAAAWGDSMVVNSFHHQAVNRVAEGFQVTARSADGIVEGLESNRHTYVVGVQCHPECMYQDARILALFKSFVQAAMNKRTG</sequence>
<dbReference type="Proteomes" id="UP000009315">
    <property type="component" value="Unassembled WGS sequence"/>
</dbReference>
<keyword evidence="2" id="KW-1185">Reference proteome</keyword>
<dbReference type="GO" id="GO:0005829">
    <property type="term" value="C:cytosol"/>
    <property type="evidence" value="ECO:0007669"/>
    <property type="project" value="TreeGrafter"/>
</dbReference>
<dbReference type="AlphaFoldDB" id="K8EHG6"/>
<gene>
    <name evidence="1" type="ORF">DESHY_160210</name>
</gene>
<dbReference type="CDD" id="cd01745">
    <property type="entry name" value="GATase1_2"/>
    <property type="match status" value="1"/>
</dbReference>
<dbReference type="GO" id="GO:0033969">
    <property type="term" value="F:gamma-glutamyl-gamma-aminobutyrate hydrolase activity"/>
    <property type="evidence" value="ECO:0007669"/>
    <property type="project" value="TreeGrafter"/>
</dbReference>